<proteinExistence type="predicted"/>
<evidence type="ECO:0000256" key="2">
    <source>
        <dbReference type="PROSITE-ProRule" id="PRU00169"/>
    </source>
</evidence>
<reference evidence="4" key="1">
    <citation type="journal article" date="2020" name="mSystems">
        <title>Genome- and Community-Level Interaction Insights into Carbon Utilization and Element Cycling Functions of Hydrothermarchaeota in Hydrothermal Sediment.</title>
        <authorList>
            <person name="Zhou Z."/>
            <person name="Liu Y."/>
            <person name="Xu W."/>
            <person name="Pan J."/>
            <person name="Luo Z.H."/>
            <person name="Li M."/>
        </authorList>
    </citation>
    <scope>NUCLEOTIDE SEQUENCE [LARGE SCALE GENOMIC DNA]</scope>
    <source>
        <strain evidence="4">SpSt-418</strain>
    </source>
</reference>
<dbReference type="InterPro" id="IPR050595">
    <property type="entry name" value="Bact_response_regulator"/>
</dbReference>
<accession>A0A7C3PKI1</accession>
<dbReference type="PANTHER" id="PTHR44591:SF23">
    <property type="entry name" value="CHEY SUBFAMILY"/>
    <property type="match status" value="1"/>
</dbReference>
<dbReference type="Gene3D" id="3.40.50.2300">
    <property type="match status" value="1"/>
</dbReference>
<name>A0A7C3PKI1_9CYAN</name>
<sequence>MGVLSWLGFVTSALEALQQLETFAPEVLISDVGMPDLDGYMLIRQIRTFASSRSRAIPAIALTAYAGESDQQQALAAGFQMHLAKPIEPDRLIHAIVALLNEHREALNSVDVEDWTS</sequence>
<dbReference type="SUPFAM" id="SSF52172">
    <property type="entry name" value="CheY-like"/>
    <property type="match status" value="1"/>
</dbReference>
<evidence type="ECO:0000256" key="1">
    <source>
        <dbReference type="ARBA" id="ARBA00022553"/>
    </source>
</evidence>
<evidence type="ECO:0000259" key="3">
    <source>
        <dbReference type="PROSITE" id="PS50110"/>
    </source>
</evidence>
<organism evidence="4">
    <name type="scientific">Oscillatoriales cyanobacterium SpSt-418</name>
    <dbReference type="NCBI Taxonomy" id="2282169"/>
    <lineage>
        <taxon>Bacteria</taxon>
        <taxon>Bacillati</taxon>
        <taxon>Cyanobacteriota</taxon>
        <taxon>Cyanophyceae</taxon>
        <taxon>Oscillatoriophycideae</taxon>
        <taxon>Oscillatoriales</taxon>
    </lineage>
</organism>
<feature type="domain" description="Response regulatory" evidence="3">
    <location>
        <begin position="1"/>
        <end position="100"/>
    </location>
</feature>
<keyword evidence="1 2" id="KW-0597">Phosphoprotein</keyword>
<dbReference type="GO" id="GO:0000160">
    <property type="term" value="P:phosphorelay signal transduction system"/>
    <property type="evidence" value="ECO:0007669"/>
    <property type="project" value="InterPro"/>
</dbReference>
<dbReference type="PANTHER" id="PTHR44591">
    <property type="entry name" value="STRESS RESPONSE REGULATOR PROTEIN 1"/>
    <property type="match status" value="1"/>
</dbReference>
<dbReference type="AlphaFoldDB" id="A0A7C3PKI1"/>
<dbReference type="SMART" id="SM00448">
    <property type="entry name" value="REC"/>
    <property type="match status" value="1"/>
</dbReference>
<evidence type="ECO:0000313" key="4">
    <source>
        <dbReference type="EMBL" id="HFN00281.1"/>
    </source>
</evidence>
<dbReference type="InterPro" id="IPR001789">
    <property type="entry name" value="Sig_transdc_resp-reg_receiver"/>
</dbReference>
<gene>
    <name evidence="4" type="ORF">ENR64_21560</name>
</gene>
<comment type="caution">
    <text evidence="4">The sequence shown here is derived from an EMBL/GenBank/DDBJ whole genome shotgun (WGS) entry which is preliminary data.</text>
</comment>
<dbReference type="PROSITE" id="PS50110">
    <property type="entry name" value="RESPONSE_REGULATORY"/>
    <property type="match status" value="1"/>
</dbReference>
<dbReference type="EMBL" id="DSRU01000314">
    <property type="protein sequence ID" value="HFN00281.1"/>
    <property type="molecule type" value="Genomic_DNA"/>
</dbReference>
<dbReference type="InterPro" id="IPR011006">
    <property type="entry name" value="CheY-like_superfamily"/>
</dbReference>
<feature type="modified residue" description="4-aspartylphosphate" evidence="2">
    <location>
        <position position="31"/>
    </location>
</feature>
<protein>
    <submittedName>
        <fullName evidence="4">Response regulator</fullName>
    </submittedName>
</protein>
<dbReference type="Pfam" id="PF00072">
    <property type="entry name" value="Response_reg"/>
    <property type="match status" value="1"/>
</dbReference>